<keyword evidence="3" id="KW-1185">Reference proteome</keyword>
<dbReference type="Gene3D" id="2.115.10.20">
    <property type="entry name" value="Glycosyl hydrolase domain, family 43"/>
    <property type="match status" value="1"/>
</dbReference>
<dbReference type="InterPro" id="IPR023296">
    <property type="entry name" value="Glyco_hydro_beta-prop_sf"/>
</dbReference>
<reference evidence="2 3" key="1">
    <citation type="submission" date="2023-03" db="EMBL/GenBank/DDBJ databases">
        <title>Draft assemblies of triclosan tolerant bacteria isolated from returned activated sludge.</title>
        <authorList>
            <person name="Van Hamelsveld S."/>
        </authorList>
    </citation>
    <scope>NUCLEOTIDE SEQUENCE [LARGE SCALE GENOMIC DNA]</scope>
    <source>
        <strain evidence="2 3">GW210010_S58</strain>
    </source>
</reference>
<organism evidence="2 3">
    <name type="scientific">Cupriavidus basilensis</name>
    <dbReference type="NCBI Taxonomy" id="68895"/>
    <lineage>
        <taxon>Bacteria</taxon>
        <taxon>Pseudomonadati</taxon>
        <taxon>Pseudomonadota</taxon>
        <taxon>Betaproteobacteria</taxon>
        <taxon>Burkholderiales</taxon>
        <taxon>Burkholderiaceae</taxon>
        <taxon>Cupriavidus</taxon>
    </lineage>
</organism>
<comment type="caution">
    <text evidence="2">The sequence shown here is derived from an EMBL/GenBank/DDBJ whole genome shotgun (WGS) entry which is preliminary data.</text>
</comment>
<sequence>MNDIRDERQASSAASSTAALPAIAIVLASRDPACWEQQLVNRLRGSGLCEPLVWDAASVDGGNGGPPRSGRVGTPPEARMVTAIVDLSGRLDAGSHRYAVEGIWRLCDGRDVVLGDAHHGLETIASGVGARLHLVASKAAAITLIDSAAAYVDPSEDVSLQRLCTFAETLLLAALREIRALGALDPRPAWKARGSRPTSVQRLIWKARGRKNHVLRRLARILLVEQWMLGVVDMTPNEALRSQRLPVRWIGERVSSYYWADPFGVPGRNDELYCEEYDVGRGVGRIVKLKLDGVAVLARPEPVDLGLPGHLSYPYLFRHAGVLYCVAESAQSRRCVLNRQDDNGRWLQVAVPLYETEAADPTIFEHDGYFWLAYTDVSLGAFDNLCLCYASDLLGPWRAHPQNPVKIDHCSARSAGSVVKDGNQLLRVAQVCRSGYGQAIAVNRILHCTPDLYREEVVGIVSPAGDRMNPHGLHTISEWGDRMLVDGKRYGINFAVVGRKIASRMSRIRRSFALSKARAQDKL</sequence>
<feature type="domain" description="Glucosamine inositolphosphorylceramide transferase 1 N-terminal" evidence="1">
    <location>
        <begin position="309"/>
        <end position="458"/>
    </location>
</feature>
<protein>
    <recommendedName>
        <fullName evidence="1">Glucosamine inositolphosphorylceramide transferase 1 N-terminal domain-containing protein</fullName>
    </recommendedName>
</protein>
<dbReference type="Pfam" id="PF24793">
    <property type="entry name" value="GINT1_N"/>
    <property type="match status" value="1"/>
</dbReference>
<evidence type="ECO:0000259" key="1">
    <source>
        <dbReference type="Pfam" id="PF24793"/>
    </source>
</evidence>
<evidence type="ECO:0000313" key="2">
    <source>
        <dbReference type="EMBL" id="MDF3838321.1"/>
    </source>
</evidence>
<dbReference type="InterPro" id="IPR056442">
    <property type="entry name" value="GINT1_N"/>
</dbReference>
<name>A0ABT6B0C1_9BURK</name>
<dbReference type="RefSeq" id="WP_017229204.1">
    <property type="nucleotide sequence ID" value="NZ_JARJLM010000578.1"/>
</dbReference>
<evidence type="ECO:0000313" key="3">
    <source>
        <dbReference type="Proteomes" id="UP001216674"/>
    </source>
</evidence>
<accession>A0ABT6B0C1</accession>
<dbReference type="Proteomes" id="UP001216674">
    <property type="component" value="Unassembled WGS sequence"/>
</dbReference>
<dbReference type="SUPFAM" id="SSF75005">
    <property type="entry name" value="Arabinanase/levansucrase/invertase"/>
    <property type="match status" value="1"/>
</dbReference>
<proteinExistence type="predicted"/>
<dbReference type="EMBL" id="JARJLM010000578">
    <property type="protein sequence ID" value="MDF3838321.1"/>
    <property type="molecule type" value="Genomic_DNA"/>
</dbReference>
<gene>
    <name evidence="2" type="ORF">P3W85_36140</name>
</gene>